<feature type="signal peptide" evidence="1">
    <location>
        <begin position="1"/>
        <end position="25"/>
    </location>
</feature>
<evidence type="ECO:0000256" key="1">
    <source>
        <dbReference type="SAM" id="SignalP"/>
    </source>
</evidence>
<evidence type="ECO:0000313" key="3">
    <source>
        <dbReference type="RefSeq" id="XP_013398317.1"/>
    </source>
</evidence>
<organism evidence="2 3">
    <name type="scientific">Lingula anatina</name>
    <name type="common">Brachiopod</name>
    <name type="synonym">Lingula unguis</name>
    <dbReference type="NCBI Taxonomy" id="7574"/>
    <lineage>
        <taxon>Eukaryota</taxon>
        <taxon>Metazoa</taxon>
        <taxon>Spiralia</taxon>
        <taxon>Lophotrochozoa</taxon>
        <taxon>Brachiopoda</taxon>
        <taxon>Linguliformea</taxon>
        <taxon>Lingulata</taxon>
        <taxon>Lingulida</taxon>
        <taxon>Linguloidea</taxon>
        <taxon>Lingulidae</taxon>
        <taxon>Lingula</taxon>
    </lineage>
</organism>
<dbReference type="GeneID" id="106164833"/>
<feature type="chain" id="PRO_5010373486" evidence="1">
    <location>
        <begin position="26"/>
        <end position="142"/>
    </location>
</feature>
<proteinExistence type="predicted"/>
<accession>A0A1S3IJC9</accession>
<reference evidence="3" key="1">
    <citation type="submission" date="2025-08" db="UniProtKB">
        <authorList>
            <consortium name="RefSeq"/>
        </authorList>
    </citation>
    <scope>IDENTIFICATION</scope>
    <source>
        <tissue evidence="3">Gonads</tissue>
    </source>
</reference>
<dbReference type="Proteomes" id="UP000085678">
    <property type="component" value="Unplaced"/>
</dbReference>
<evidence type="ECO:0000313" key="2">
    <source>
        <dbReference type="Proteomes" id="UP000085678"/>
    </source>
</evidence>
<dbReference type="AlphaFoldDB" id="A0A1S3IJC9"/>
<gene>
    <name evidence="3" type="primary">LOC106164833</name>
</gene>
<keyword evidence="2" id="KW-1185">Reference proteome</keyword>
<name>A0A1S3IJC9_LINAN</name>
<sequence length="142" mass="16013">MQSSSSLYCTLVLGVFLGLFHLILAHPPSSPHSLDYWDTAVPSQDDQYQDNTEAADPQQDNALHIQDYTNVQLKLLKVLWELRNIITEQQKEESEAADSASLKESKRNRWGAFLDLSEVKTCCRNGNRNCCATLGRPVHHEG</sequence>
<protein>
    <submittedName>
        <fullName evidence="3">Uncharacterized protein LOC106164833 isoform X2</fullName>
    </submittedName>
</protein>
<keyword evidence="1" id="KW-0732">Signal</keyword>
<dbReference type="RefSeq" id="XP_013398317.1">
    <property type="nucleotide sequence ID" value="XM_013542863.1"/>
</dbReference>